<keyword evidence="3" id="KW-1185">Reference proteome</keyword>
<dbReference type="OrthoDB" id="1671024at2759"/>
<dbReference type="AlphaFoldDB" id="A0A5N6Q849"/>
<proteinExistence type="predicted"/>
<accession>A0A5N6Q849</accession>
<reference evidence="2 3" key="1">
    <citation type="submission" date="2019-06" db="EMBL/GenBank/DDBJ databases">
        <title>A chromosomal-level reference genome of Carpinus fangiana (Coryloideae, Betulaceae).</title>
        <authorList>
            <person name="Yang X."/>
            <person name="Wang Z."/>
            <person name="Zhang L."/>
            <person name="Hao G."/>
            <person name="Liu J."/>
            <person name="Yang Y."/>
        </authorList>
    </citation>
    <scope>NUCLEOTIDE SEQUENCE [LARGE SCALE GENOMIC DNA]</scope>
    <source>
        <strain evidence="2">Cfa_2016G</strain>
        <tissue evidence="2">Leaf</tissue>
    </source>
</reference>
<gene>
    <name evidence="2" type="ORF">FH972_000112</name>
</gene>
<evidence type="ECO:0000313" key="3">
    <source>
        <dbReference type="Proteomes" id="UP000327013"/>
    </source>
</evidence>
<dbReference type="EMBL" id="CM017321">
    <property type="protein sequence ID" value="KAE7995296.1"/>
    <property type="molecule type" value="Genomic_DNA"/>
</dbReference>
<protein>
    <submittedName>
        <fullName evidence="2">Uncharacterized protein</fullName>
    </submittedName>
</protein>
<dbReference type="Proteomes" id="UP000327013">
    <property type="component" value="Chromosome 1"/>
</dbReference>
<organism evidence="2 3">
    <name type="scientific">Carpinus fangiana</name>
    <dbReference type="NCBI Taxonomy" id="176857"/>
    <lineage>
        <taxon>Eukaryota</taxon>
        <taxon>Viridiplantae</taxon>
        <taxon>Streptophyta</taxon>
        <taxon>Embryophyta</taxon>
        <taxon>Tracheophyta</taxon>
        <taxon>Spermatophyta</taxon>
        <taxon>Magnoliopsida</taxon>
        <taxon>eudicotyledons</taxon>
        <taxon>Gunneridae</taxon>
        <taxon>Pentapetalae</taxon>
        <taxon>rosids</taxon>
        <taxon>fabids</taxon>
        <taxon>Fagales</taxon>
        <taxon>Betulaceae</taxon>
        <taxon>Carpinus</taxon>
    </lineage>
</organism>
<evidence type="ECO:0000313" key="2">
    <source>
        <dbReference type="EMBL" id="KAE7995296.1"/>
    </source>
</evidence>
<name>A0A5N6Q849_9ROSI</name>
<evidence type="ECO:0000256" key="1">
    <source>
        <dbReference type="SAM" id="MobiDB-lite"/>
    </source>
</evidence>
<feature type="region of interest" description="Disordered" evidence="1">
    <location>
        <begin position="1"/>
        <end position="26"/>
    </location>
</feature>
<sequence length="173" mass="19327">MGAKLSSFRRSSSKGKPYHSDITRAGSSIIELMKPERLKAKKMMKKKQYSHSPEDKQIAKVREIITLEQLLMASPTRSFSYNRVHPSSSRVLHTASRSFSMDKSVNHTALSCKARDSFSLKKGVRAEEEPTVSSIISRSESGNYSKKKVRFRLPEEADIIIFYSPAAAAAGQS</sequence>